<feature type="chain" id="PRO_5014187619" description="Neprosin PEP catalytic domain-containing protein" evidence="1">
    <location>
        <begin position="25"/>
        <end position="333"/>
    </location>
</feature>
<dbReference type="Proteomes" id="UP000233551">
    <property type="component" value="Unassembled WGS sequence"/>
</dbReference>
<evidence type="ECO:0000313" key="4">
    <source>
        <dbReference type="Proteomes" id="UP000233551"/>
    </source>
</evidence>
<reference evidence="3 4" key="1">
    <citation type="submission" date="2017-11" db="EMBL/GenBank/DDBJ databases">
        <title>De-novo sequencing of pomegranate (Punica granatum L.) genome.</title>
        <authorList>
            <person name="Akparov Z."/>
            <person name="Amiraslanov A."/>
            <person name="Hajiyeva S."/>
            <person name="Abbasov M."/>
            <person name="Kaur K."/>
            <person name="Hamwieh A."/>
            <person name="Solovyev V."/>
            <person name="Salamov A."/>
            <person name="Braich B."/>
            <person name="Kosarev P."/>
            <person name="Mahmoud A."/>
            <person name="Hajiyev E."/>
            <person name="Babayeva S."/>
            <person name="Izzatullayeva V."/>
            <person name="Mammadov A."/>
            <person name="Mammadov A."/>
            <person name="Sharifova S."/>
            <person name="Ojaghi J."/>
            <person name="Eynullazada K."/>
            <person name="Bayramov B."/>
            <person name="Abdulazimova A."/>
            <person name="Shahmuradov I."/>
        </authorList>
    </citation>
    <scope>NUCLEOTIDE SEQUENCE [LARGE SCALE GENOMIC DNA]</scope>
    <source>
        <strain evidence="4">cv. AG2017</strain>
        <tissue evidence="3">Leaf</tissue>
    </source>
</reference>
<dbReference type="STRING" id="22663.A0A2I0HVW6"/>
<feature type="signal peptide" evidence="1">
    <location>
        <begin position="1"/>
        <end position="24"/>
    </location>
</feature>
<comment type="caution">
    <text evidence="3">The sequence shown here is derived from an EMBL/GenBank/DDBJ whole genome shotgun (WGS) entry which is preliminary data.</text>
</comment>
<proteinExistence type="predicted"/>
<sequence>MALKRSPLLAILCFLFICVLNIQARSPIEEDEEVKVLERQLSSLNKPPIMSFKTDYGMTIDCIDIYKQPAFDNPLLKNHTIQIQISCPDGTVPIRRTTKEDLVRWKSSVRPQDYDPFHPKDPKTHYAVVKFKKLDKPYVSAQGTFSTHLPPVDAGEMSGARVWIYGGGGPDGNSISAGWTVHPDLYGDSFSHLTAYWEMAVLDVLIRSVQDGQTGNWWLATERNFVPIGYWPRELFPQLSGGASNIAYGGITKARPNYENPAMGSGLADCDFYHTAYIHNIGLKAGSDQVTPNWSQAEIDVDCPNEYTVQHNCEEQLDPPNFYFLYGGAAGVC</sequence>
<keyword evidence="1" id="KW-0732">Signal</keyword>
<evidence type="ECO:0000313" key="3">
    <source>
        <dbReference type="EMBL" id="PKI35660.1"/>
    </source>
</evidence>
<name>A0A2I0HVW6_PUNGR</name>
<protein>
    <recommendedName>
        <fullName evidence="2">Neprosin PEP catalytic domain-containing protein</fullName>
    </recommendedName>
</protein>
<dbReference type="EMBL" id="PGOL01005241">
    <property type="protein sequence ID" value="PKI35660.1"/>
    <property type="molecule type" value="Genomic_DNA"/>
</dbReference>
<dbReference type="PANTHER" id="PTHR31589">
    <property type="entry name" value="PROTEIN, PUTATIVE (DUF239)-RELATED-RELATED"/>
    <property type="match status" value="1"/>
</dbReference>
<accession>A0A2I0HVW6</accession>
<dbReference type="InterPro" id="IPR004314">
    <property type="entry name" value="Neprosin"/>
</dbReference>
<organism evidence="3 4">
    <name type="scientific">Punica granatum</name>
    <name type="common">Pomegranate</name>
    <dbReference type="NCBI Taxonomy" id="22663"/>
    <lineage>
        <taxon>Eukaryota</taxon>
        <taxon>Viridiplantae</taxon>
        <taxon>Streptophyta</taxon>
        <taxon>Embryophyta</taxon>
        <taxon>Tracheophyta</taxon>
        <taxon>Spermatophyta</taxon>
        <taxon>Magnoliopsida</taxon>
        <taxon>eudicotyledons</taxon>
        <taxon>Gunneridae</taxon>
        <taxon>Pentapetalae</taxon>
        <taxon>rosids</taxon>
        <taxon>malvids</taxon>
        <taxon>Myrtales</taxon>
        <taxon>Lythraceae</taxon>
        <taxon>Punica</taxon>
    </lineage>
</organism>
<dbReference type="PROSITE" id="PS52045">
    <property type="entry name" value="NEPROSIN_PEP_CD"/>
    <property type="match status" value="1"/>
</dbReference>
<evidence type="ECO:0000259" key="2">
    <source>
        <dbReference type="PROSITE" id="PS52045"/>
    </source>
</evidence>
<dbReference type="Pfam" id="PF03080">
    <property type="entry name" value="Neprosin"/>
    <property type="match status" value="2"/>
</dbReference>
<keyword evidence="4" id="KW-1185">Reference proteome</keyword>
<dbReference type="InterPro" id="IPR025521">
    <property type="entry name" value="Neprosin_propep"/>
</dbReference>
<evidence type="ECO:0000256" key="1">
    <source>
        <dbReference type="SAM" id="SignalP"/>
    </source>
</evidence>
<feature type="domain" description="Neprosin PEP catalytic" evidence="2">
    <location>
        <begin position="119"/>
        <end position="333"/>
    </location>
</feature>
<dbReference type="Gene3D" id="3.90.1320.10">
    <property type="entry name" value="Outer-capsid protein sigma 3, large lobe"/>
    <property type="match status" value="1"/>
</dbReference>
<dbReference type="Pfam" id="PF14365">
    <property type="entry name" value="Neprosin_AP"/>
    <property type="match status" value="1"/>
</dbReference>
<dbReference type="InterPro" id="IPR053168">
    <property type="entry name" value="Glutamic_endopeptidase"/>
</dbReference>
<dbReference type="PANTHER" id="PTHR31589:SF110">
    <property type="entry name" value="PROTEIN, PUTATIVE (DUF239)-RELATED"/>
    <property type="match status" value="1"/>
</dbReference>
<gene>
    <name evidence="3" type="ORF">CRG98_043931</name>
</gene>
<dbReference type="AlphaFoldDB" id="A0A2I0HVW6"/>